<evidence type="ECO:0000313" key="2">
    <source>
        <dbReference type="EMBL" id="AXV08586.1"/>
    </source>
</evidence>
<accession>A0A346Y289</accession>
<dbReference type="InterPro" id="IPR038694">
    <property type="entry name" value="DUF427_sf"/>
</dbReference>
<dbReference type="OrthoDB" id="9815163at2"/>
<evidence type="ECO:0000259" key="1">
    <source>
        <dbReference type="Pfam" id="PF04248"/>
    </source>
</evidence>
<keyword evidence="3" id="KW-1185">Reference proteome</keyword>
<sequence length="94" mass="10141">MPKAIFNGAVIAESDATVVVEGNHYFPPESVKAEYLVDSPTTSVCPWKGNAQYKSVVVDGQQAADGAWVYPQPKPEASQITGHFAFWNGVQVTD</sequence>
<dbReference type="Pfam" id="PF04248">
    <property type="entry name" value="NTP_transf_9"/>
    <property type="match status" value="1"/>
</dbReference>
<gene>
    <name evidence="2" type="ORF">DVS28_a3914</name>
</gene>
<name>A0A346Y289_9ACTN</name>
<evidence type="ECO:0000313" key="3">
    <source>
        <dbReference type="Proteomes" id="UP000264006"/>
    </source>
</evidence>
<organism evidence="2 3">
    <name type="scientific">Euzebya pacifica</name>
    <dbReference type="NCBI Taxonomy" id="1608957"/>
    <lineage>
        <taxon>Bacteria</taxon>
        <taxon>Bacillati</taxon>
        <taxon>Actinomycetota</taxon>
        <taxon>Nitriliruptoria</taxon>
        <taxon>Euzebyales</taxon>
    </lineage>
</organism>
<proteinExistence type="predicted"/>
<dbReference type="PANTHER" id="PTHR34310:SF5">
    <property type="entry name" value="DUF427 DOMAIN PROTEIN (AFU_ORTHOLOGUE AFUA_3G02220)"/>
    <property type="match status" value="1"/>
</dbReference>
<dbReference type="RefSeq" id="WP_114592910.1">
    <property type="nucleotide sequence ID" value="NZ_CP031165.1"/>
</dbReference>
<reference evidence="2 3" key="1">
    <citation type="submission" date="2018-09" db="EMBL/GenBank/DDBJ databases">
        <title>Complete genome sequence of Euzebya sp. DY32-46 isolated from seawater of Pacific Ocean.</title>
        <authorList>
            <person name="Xu L."/>
            <person name="Wu Y.-H."/>
            <person name="Xu X.-W."/>
        </authorList>
    </citation>
    <scope>NUCLEOTIDE SEQUENCE [LARGE SCALE GENOMIC DNA]</scope>
    <source>
        <strain evidence="2 3">DY32-46</strain>
    </source>
</reference>
<dbReference type="AlphaFoldDB" id="A0A346Y289"/>
<protein>
    <recommendedName>
        <fullName evidence="1">DUF427 domain-containing protein</fullName>
    </recommendedName>
</protein>
<dbReference type="Gene3D" id="2.170.150.40">
    <property type="entry name" value="Domain of unknown function (DUF427)"/>
    <property type="match status" value="1"/>
</dbReference>
<dbReference type="Proteomes" id="UP000264006">
    <property type="component" value="Chromosome"/>
</dbReference>
<dbReference type="EMBL" id="CP031165">
    <property type="protein sequence ID" value="AXV08586.1"/>
    <property type="molecule type" value="Genomic_DNA"/>
</dbReference>
<feature type="domain" description="DUF427" evidence="1">
    <location>
        <begin position="3"/>
        <end position="88"/>
    </location>
</feature>
<dbReference type="KEGG" id="euz:DVS28_a3914"/>
<dbReference type="PANTHER" id="PTHR34310">
    <property type="entry name" value="DUF427 DOMAIN PROTEIN (AFU_ORTHOLOGUE AFUA_3G02220)"/>
    <property type="match status" value="1"/>
</dbReference>
<dbReference type="InterPro" id="IPR007361">
    <property type="entry name" value="DUF427"/>
</dbReference>